<dbReference type="GO" id="GO:0006508">
    <property type="term" value="P:proteolysis"/>
    <property type="evidence" value="ECO:0007669"/>
    <property type="project" value="UniProtKB-KW"/>
</dbReference>
<keyword evidence="3 11" id="KW-0479">Metal-binding</keyword>
<feature type="signal peptide" evidence="12">
    <location>
        <begin position="1"/>
        <end position="18"/>
    </location>
</feature>
<dbReference type="CDD" id="cd00054">
    <property type="entry name" value="EGF_CA"/>
    <property type="match status" value="2"/>
</dbReference>
<feature type="disulfide bond" evidence="10">
    <location>
        <begin position="647"/>
        <end position="656"/>
    </location>
</feature>
<evidence type="ECO:0000256" key="10">
    <source>
        <dbReference type="PROSITE-ProRule" id="PRU00076"/>
    </source>
</evidence>
<dbReference type="Gene3D" id="2.10.25.10">
    <property type="entry name" value="Laminin"/>
    <property type="match status" value="2"/>
</dbReference>
<sequence>MFKRIFLGIFILFESIVGFHIFDESGNGEYLKDFTINPIESIDEIKSEFPQIFIAQFSNDIGEKQLHRFVKKSNVRLSEPKVYVMNNADKIVLYNPKQNNNFEHYEEIGGNGFATLVKDTENKLRFIGRLYSNTETKSFSDILPVVSKKSKNSYGHVMHKRNLLVGLLDLVDSLLDIVIDNTGDHIYRNKMEAETLVVTESSVFNYYSRILNTIDQGIIFHYMKVYFSHFMHAVNQKFENSFQNDPNLRVKIKFGTFLFLTQPTVFSTQKLGTLNGRDGVDGAKSLRQFSIYMENLTSHNPSLKFDHAIAIFNKDLWLGSSSGSSLTGMANFAQICKKGLKYSIAEDFGGFSGVFTVAHEMAHNLGAPHDGIRPAADCSSNSQFLMSSVSRFTASTIENSHKFSNCSIREMKKYLLYSREANTTCLKNQDISDLKMEEKIDIDSLIPGQAFTVDDQCKLRNGPQSSFCQLGKSTICSNLFCRISNNQRTCASYSPAANGTTCALGKVCINGVCLTNSLAPMNECPFGDGLVQRNSNPVVLPTEFVTCSEFFKLAIQQGFSPLGFCMSKSDPDVCCESCRKYKLLTCSDNDIRCPTLSCSMHANKCQRKCKICSDKRLECVNENSYCMNGGKCENYPVDVNFGFRCICPRGYGGDLCELRKPCESSPCKNGGTCIQLGTNGFSCRCRPGCKGDNCSLC</sequence>
<feature type="chain" id="PRO_5032400803" description="Metalloproteinase" evidence="12">
    <location>
        <begin position="19"/>
        <end position="697"/>
    </location>
</feature>
<dbReference type="InterPro" id="IPR000742">
    <property type="entry name" value="EGF"/>
</dbReference>
<feature type="binding site" evidence="11">
    <location>
        <position position="369"/>
    </location>
    <ligand>
        <name>Zn(2+)</name>
        <dbReference type="ChEBI" id="CHEBI:29105"/>
        <note>catalytic</note>
    </ligand>
</feature>
<dbReference type="Pfam" id="PF00008">
    <property type="entry name" value="EGF"/>
    <property type="match status" value="2"/>
</dbReference>
<feature type="disulfide bond" evidence="10">
    <location>
        <begin position="685"/>
        <end position="694"/>
    </location>
</feature>
<dbReference type="InterPro" id="IPR051022">
    <property type="entry name" value="Notch_Cell-Fate_Det"/>
</dbReference>
<keyword evidence="7" id="KW-0482">Metalloprotease</keyword>
<evidence type="ECO:0000256" key="3">
    <source>
        <dbReference type="ARBA" id="ARBA00022723"/>
    </source>
</evidence>
<evidence type="ECO:0000259" key="14">
    <source>
        <dbReference type="PROSITE" id="PS50215"/>
    </source>
</evidence>
<comment type="caution">
    <text evidence="10">Lacks conserved residue(s) required for the propagation of feature annotation.</text>
</comment>
<dbReference type="EMBL" id="CAJNOC010000435">
    <property type="protein sequence ID" value="CAF0761275.1"/>
    <property type="molecule type" value="Genomic_DNA"/>
</dbReference>
<evidence type="ECO:0000256" key="11">
    <source>
        <dbReference type="PROSITE-ProRule" id="PRU00276"/>
    </source>
</evidence>
<dbReference type="Gene3D" id="3.40.390.10">
    <property type="entry name" value="Collagenase (Catalytic Domain)"/>
    <property type="match status" value="1"/>
</dbReference>
<feature type="binding site" evidence="11">
    <location>
        <position position="359"/>
    </location>
    <ligand>
        <name>Zn(2+)</name>
        <dbReference type="ChEBI" id="CHEBI:29105"/>
        <note>catalytic</note>
    </ligand>
</feature>
<comment type="caution">
    <text evidence="15">The sequence shown here is derived from an EMBL/GenBank/DDBJ whole genome shotgun (WGS) entry which is preliminary data.</text>
</comment>
<keyword evidence="6 11" id="KW-0862">Zinc</keyword>
<keyword evidence="5" id="KW-0378">Hydrolase</keyword>
<dbReference type="SUPFAM" id="SSF55486">
    <property type="entry name" value="Metalloproteases ('zincins'), catalytic domain"/>
    <property type="match status" value="1"/>
</dbReference>
<feature type="domain" description="EGF-like" evidence="13">
    <location>
        <begin position="615"/>
        <end position="657"/>
    </location>
</feature>
<dbReference type="PROSITE" id="PS50215">
    <property type="entry name" value="ADAM_MEPRO"/>
    <property type="match status" value="1"/>
</dbReference>
<dbReference type="InterPro" id="IPR041645">
    <property type="entry name" value="ADAMTS_CR_2"/>
</dbReference>
<keyword evidence="1 10" id="KW-0245">EGF-like domain</keyword>
<dbReference type="GO" id="GO:0046872">
    <property type="term" value="F:metal ion binding"/>
    <property type="evidence" value="ECO:0007669"/>
    <property type="project" value="UniProtKB-KW"/>
</dbReference>
<keyword evidence="9" id="KW-0325">Glycoprotein</keyword>
<protein>
    <recommendedName>
        <fullName evidence="17">Metalloproteinase</fullName>
    </recommendedName>
</protein>
<keyword evidence="2" id="KW-0645">Protease</keyword>
<reference evidence="15" key="1">
    <citation type="submission" date="2021-02" db="EMBL/GenBank/DDBJ databases">
        <authorList>
            <person name="Nowell W R."/>
        </authorList>
    </citation>
    <scope>NUCLEOTIDE SEQUENCE</scope>
    <source>
        <strain evidence="15">Ploen Becks lab</strain>
    </source>
</reference>
<proteinExistence type="predicted"/>
<dbReference type="PROSITE" id="PS01186">
    <property type="entry name" value="EGF_2"/>
    <property type="match status" value="1"/>
</dbReference>
<evidence type="ECO:0000256" key="9">
    <source>
        <dbReference type="ARBA" id="ARBA00023180"/>
    </source>
</evidence>
<keyword evidence="16" id="KW-1185">Reference proteome</keyword>
<dbReference type="Pfam" id="PF17771">
    <property type="entry name" value="ADAMTS_CR_2"/>
    <property type="match status" value="1"/>
</dbReference>
<evidence type="ECO:0000256" key="2">
    <source>
        <dbReference type="ARBA" id="ARBA00022670"/>
    </source>
</evidence>
<evidence type="ECO:0000256" key="6">
    <source>
        <dbReference type="ARBA" id="ARBA00022833"/>
    </source>
</evidence>
<evidence type="ECO:0000313" key="16">
    <source>
        <dbReference type="Proteomes" id="UP000663879"/>
    </source>
</evidence>
<keyword evidence="8 10" id="KW-1015">Disulfide bond</keyword>
<feature type="active site" evidence="11">
    <location>
        <position position="360"/>
    </location>
</feature>
<evidence type="ECO:0000256" key="7">
    <source>
        <dbReference type="ARBA" id="ARBA00023049"/>
    </source>
</evidence>
<dbReference type="SMART" id="SM00181">
    <property type="entry name" value="EGF"/>
    <property type="match status" value="2"/>
</dbReference>
<feature type="domain" description="Peptidase M12B" evidence="14">
    <location>
        <begin position="191"/>
        <end position="415"/>
    </location>
</feature>
<evidence type="ECO:0000313" key="15">
    <source>
        <dbReference type="EMBL" id="CAF0761275.1"/>
    </source>
</evidence>
<dbReference type="Gene3D" id="3.40.1620.60">
    <property type="match status" value="1"/>
</dbReference>
<evidence type="ECO:0000256" key="5">
    <source>
        <dbReference type="ARBA" id="ARBA00022801"/>
    </source>
</evidence>
<evidence type="ECO:0000259" key="13">
    <source>
        <dbReference type="PROSITE" id="PS50026"/>
    </source>
</evidence>
<dbReference type="GO" id="GO:0004222">
    <property type="term" value="F:metalloendopeptidase activity"/>
    <property type="evidence" value="ECO:0007669"/>
    <property type="project" value="InterPro"/>
</dbReference>
<dbReference type="OrthoDB" id="10035764at2759"/>
<dbReference type="InterPro" id="IPR024079">
    <property type="entry name" value="MetalloPept_cat_dom_sf"/>
</dbReference>
<evidence type="ECO:0008006" key="17">
    <source>
        <dbReference type="Google" id="ProtNLM"/>
    </source>
</evidence>
<keyword evidence="12" id="KW-0732">Signal</keyword>
<evidence type="ECO:0000256" key="1">
    <source>
        <dbReference type="ARBA" id="ARBA00022536"/>
    </source>
</evidence>
<feature type="domain" description="EGF-like" evidence="13">
    <location>
        <begin position="658"/>
        <end position="695"/>
    </location>
</feature>
<dbReference type="Pfam" id="PF01421">
    <property type="entry name" value="Reprolysin"/>
    <property type="match status" value="1"/>
</dbReference>
<dbReference type="AlphaFoldDB" id="A0A813Q334"/>
<accession>A0A813Q334</accession>
<dbReference type="PROSITE" id="PS50026">
    <property type="entry name" value="EGF_3"/>
    <property type="match status" value="2"/>
</dbReference>
<name>A0A813Q334_9BILA</name>
<keyword evidence="4" id="KW-0677">Repeat</keyword>
<evidence type="ECO:0000256" key="4">
    <source>
        <dbReference type="ARBA" id="ARBA00022737"/>
    </source>
</evidence>
<dbReference type="InterPro" id="IPR001590">
    <property type="entry name" value="Peptidase_M12B"/>
</dbReference>
<dbReference type="PROSITE" id="PS00022">
    <property type="entry name" value="EGF_1"/>
    <property type="match status" value="2"/>
</dbReference>
<dbReference type="PANTHER" id="PTHR24049">
    <property type="entry name" value="CRUMBS FAMILY MEMBER"/>
    <property type="match status" value="1"/>
</dbReference>
<feature type="binding site" evidence="11">
    <location>
        <position position="363"/>
    </location>
    <ligand>
        <name>Zn(2+)</name>
        <dbReference type="ChEBI" id="CHEBI:29105"/>
        <note>catalytic</note>
    </ligand>
</feature>
<organism evidence="15 16">
    <name type="scientific">Brachionus calyciflorus</name>
    <dbReference type="NCBI Taxonomy" id="104777"/>
    <lineage>
        <taxon>Eukaryota</taxon>
        <taxon>Metazoa</taxon>
        <taxon>Spiralia</taxon>
        <taxon>Gnathifera</taxon>
        <taxon>Rotifera</taxon>
        <taxon>Eurotatoria</taxon>
        <taxon>Monogononta</taxon>
        <taxon>Pseudotrocha</taxon>
        <taxon>Ploima</taxon>
        <taxon>Brachionidae</taxon>
        <taxon>Brachionus</taxon>
    </lineage>
</organism>
<dbReference type="FunFam" id="2.10.25.10:FF:000095">
    <property type="entry name" value="Notch, isoform B"/>
    <property type="match status" value="1"/>
</dbReference>
<gene>
    <name evidence="15" type="ORF">OXX778_LOCUS4443</name>
</gene>
<evidence type="ECO:0000256" key="12">
    <source>
        <dbReference type="SAM" id="SignalP"/>
    </source>
</evidence>
<evidence type="ECO:0000256" key="8">
    <source>
        <dbReference type="ARBA" id="ARBA00023157"/>
    </source>
</evidence>
<dbReference type="SUPFAM" id="SSF57196">
    <property type="entry name" value="EGF/Laminin"/>
    <property type="match status" value="2"/>
</dbReference>
<dbReference type="Proteomes" id="UP000663879">
    <property type="component" value="Unassembled WGS sequence"/>
</dbReference>